<dbReference type="PANTHER" id="PTHR43095:SF3">
    <property type="entry name" value="L-XYLULOSE_3-KETO-L-GULONATE KINASE"/>
    <property type="match status" value="1"/>
</dbReference>
<evidence type="ECO:0000259" key="5">
    <source>
        <dbReference type="Pfam" id="PF00370"/>
    </source>
</evidence>
<evidence type="ECO:0000259" key="6">
    <source>
        <dbReference type="Pfam" id="PF02782"/>
    </source>
</evidence>
<dbReference type="Pfam" id="PF02782">
    <property type="entry name" value="FGGY_C"/>
    <property type="match status" value="1"/>
</dbReference>
<dbReference type="InterPro" id="IPR000577">
    <property type="entry name" value="Carb_kinase_FGGY"/>
</dbReference>
<keyword evidence="2 4" id="KW-0808">Transferase</keyword>
<keyword evidence="3 4" id="KW-0418">Kinase</keyword>
<dbReference type="SUPFAM" id="SSF53067">
    <property type="entry name" value="Actin-like ATPase domain"/>
    <property type="match status" value="2"/>
</dbReference>
<dbReference type="InterPro" id="IPR050406">
    <property type="entry name" value="FGGY_Carb_Kinase"/>
</dbReference>
<comment type="similarity">
    <text evidence="1 4">Belongs to the FGGY kinase family.</text>
</comment>
<dbReference type="OrthoDB" id="9805576at2"/>
<dbReference type="GO" id="GO:0016773">
    <property type="term" value="F:phosphotransferase activity, alcohol group as acceptor"/>
    <property type="evidence" value="ECO:0007669"/>
    <property type="project" value="InterPro"/>
</dbReference>
<dbReference type="AlphaFoldDB" id="A0A135HRI3"/>
<dbReference type="InterPro" id="IPR018483">
    <property type="entry name" value="Carb_kinase_FGGY_CS"/>
</dbReference>
<evidence type="ECO:0000256" key="1">
    <source>
        <dbReference type="ARBA" id="ARBA00009156"/>
    </source>
</evidence>
<feature type="domain" description="Carbohydrate kinase FGGY C-terminal" evidence="6">
    <location>
        <begin position="258"/>
        <end position="445"/>
    </location>
</feature>
<dbReference type="InterPro" id="IPR043129">
    <property type="entry name" value="ATPase_NBD"/>
</dbReference>
<gene>
    <name evidence="7" type="ORF">ATN84_17540</name>
</gene>
<evidence type="ECO:0000313" key="8">
    <source>
        <dbReference type="Proteomes" id="UP000070107"/>
    </source>
</evidence>
<dbReference type="InterPro" id="IPR018484">
    <property type="entry name" value="FGGY_N"/>
</dbReference>
<dbReference type="Gene3D" id="3.30.420.40">
    <property type="match status" value="2"/>
</dbReference>
<sequence length="510" mass="54761">MASILGIDSGLTVTKAVIFDIDGRVLSVARRRIPQIIPKPRHVERDMELMWAATAEAIREAVDGMGRPAGDIIAIAATAHGDGIYLLDRHNQPLGPAILSLDTRAIDIADQWNDGETAERSLSLTGQHPHASAPSAILRWIKDDEPERFSGIAHFMAAKDWLRYRLCGTIGTDRTEASTSFTDVQSQNYSEAAFTLFGLEALWDKRPPIASSVDVVGTVTGPTARQTGLLEGTPVVAGLHDVTASALGIGGYREGVVAIVAGTYSINETVSYRPEVDARWFCRNGIMPGEWNNMSISPASTANYDWFIERLCAEEAKAAEQAGESVHALIAQELAMSANAAGVIFHPYLFGSPFAGASSAGFFGLNAWHDRSDIIRAIIEGIAFNHRIHVDALRDGFSPGTARLTGGISRNPMIAGLFADILGMPVAATKTEEAAAWGAALCAGAGMGVYTAPTDDPRDLSEIETLHEPDPERCAAYETKYQVFLELAEAMKPVWPKLQKLASSASDGMK</sequence>
<organism evidence="7 8">
    <name type="scientific">Paramesorhizobium deserti</name>
    <dbReference type="NCBI Taxonomy" id="1494590"/>
    <lineage>
        <taxon>Bacteria</taxon>
        <taxon>Pseudomonadati</taxon>
        <taxon>Pseudomonadota</taxon>
        <taxon>Alphaproteobacteria</taxon>
        <taxon>Hyphomicrobiales</taxon>
        <taxon>Phyllobacteriaceae</taxon>
        <taxon>Paramesorhizobium</taxon>
    </lineage>
</organism>
<dbReference type="Pfam" id="PF00370">
    <property type="entry name" value="FGGY_N"/>
    <property type="match status" value="1"/>
</dbReference>
<dbReference type="STRING" id="1494590.ATN84_17540"/>
<proteinExistence type="inferred from homology"/>
<evidence type="ECO:0000256" key="2">
    <source>
        <dbReference type="ARBA" id="ARBA00022679"/>
    </source>
</evidence>
<reference evidence="7 8" key="1">
    <citation type="submission" date="2015-11" db="EMBL/GenBank/DDBJ databases">
        <title>Draft genome sequence of Paramesorhizobium deserti A-3-E, a strain highly resistant to diverse beta-lactam antibiotics.</title>
        <authorList>
            <person name="Lv R."/>
            <person name="Yang X."/>
            <person name="Fang N."/>
            <person name="Guo J."/>
            <person name="Luo X."/>
            <person name="Peng F."/>
            <person name="Yang R."/>
            <person name="Cui Y."/>
            <person name="Fang C."/>
            <person name="Song Y."/>
        </authorList>
    </citation>
    <scope>NUCLEOTIDE SEQUENCE [LARGE SCALE GENOMIC DNA]</scope>
    <source>
        <strain evidence="7 8">A-3-E</strain>
    </source>
</reference>
<evidence type="ECO:0000256" key="3">
    <source>
        <dbReference type="ARBA" id="ARBA00022777"/>
    </source>
</evidence>
<dbReference type="Proteomes" id="UP000070107">
    <property type="component" value="Unassembled WGS sequence"/>
</dbReference>
<dbReference type="GO" id="GO:0005975">
    <property type="term" value="P:carbohydrate metabolic process"/>
    <property type="evidence" value="ECO:0007669"/>
    <property type="project" value="InterPro"/>
</dbReference>
<dbReference type="PROSITE" id="PS00445">
    <property type="entry name" value="FGGY_KINASES_2"/>
    <property type="match status" value="1"/>
</dbReference>
<dbReference type="RefSeq" id="WP_068884007.1">
    <property type="nucleotide sequence ID" value="NZ_LNTU01000037.1"/>
</dbReference>
<comment type="caution">
    <text evidence="7">The sequence shown here is derived from an EMBL/GenBank/DDBJ whole genome shotgun (WGS) entry which is preliminary data.</text>
</comment>
<accession>A0A135HRI3</accession>
<protein>
    <submittedName>
        <fullName evidence="7">Carbohydrate kinase</fullName>
    </submittedName>
</protein>
<keyword evidence="8" id="KW-1185">Reference proteome</keyword>
<dbReference type="PANTHER" id="PTHR43095">
    <property type="entry name" value="SUGAR KINASE"/>
    <property type="match status" value="1"/>
</dbReference>
<dbReference type="EMBL" id="LNTU01000037">
    <property type="protein sequence ID" value="KXF75772.1"/>
    <property type="molecule type" value="Genomic_DNA"/>
</dbReference>
<evidence type="ECO:0000256" key="4">
    <source>
        <dbReference type="RuleBase" id="RU003733"/>
    </source>
</evidence>
<dbReference type="PIRSF" id="PIRSF000538">
    <property type="entry name" value="GlpK"/>
    <property type="match status" value="1"/>
</dbReference>
<dbReference type="GO" id="GO:0016301">
    <property type="term" value="F:kinase activity"/>
    <property type="evidence" value="ECO:0007669"/>
    <property type="project" value="UniProtKB-KW"/>
</dbReference>
<feature type="domain" description="Carbohydrate kinase FGGY N-terminal" evidence="5">
    <location>
        <begin position="4"/>
        <end position="248"/>
    </location>
</feature>
<name>A0A135HRI3_9HYPH</name>
<evidence type="ECO:0000313" key="7">
    <source>
        <dbReference type="EMBL" id="KXF75772.1"/>
    </source>
</evidence>
<dbReference type="CDD" id="cd07802">
    <property type="entry name" value="ASKHA_NBD_FGGY_EcLyxK-like"/>
    <property type="match status" value="1"/>
</dbReference>
<dbReference type="InterPro" id="IPR018485">
    <property type="entry name" value="FGGY_C"/>
</dbReference>